<protein>
    <submittedName>
        <fullName evidence="2">Uncharacterized protein</fullName>
    </submittedName>
</protein>
<accession>A0A1L6MY27</accession>
<dbReference type="STRING" id="1882918.BCY86_06450"/>
<name>A0A1L6MY27_9BACT</name>
<feature type="compositionally biased region" description="Polar residues" evidence="1">
    <location>
        <begin position="61"/>
        <end position="75"/>
    </location>
</feature>
<reference evidence="2 3" key="1">
    <citation type="submission" date="2016-08" db="EMBL/GenBank/DDBJ databases">
        <title>Identification and validation of antigenic proteins from Pajaroellobacter abortibovis using de-novo genome sequence assembly and reverse vaccinology.</title>
        <authorList>
            <person name="Welly B.T."/>
            <person name="Miller M.R."/>
            <person name="Stott J.L."/>
            <person name="Blanchard M.T."/>
            <person name="Islas-Trejo A.D."/>
            <person name="O'Rourke S.M."/>
            <person name="Young A.E."/>
            <person name="Medrano J.F."/>
            <person name="Van Eenennaam A.L."/>
        </authorList>
    </citation>
    <scope>NUCLEOTIDE SEQUENCE [LARGE SCALE GENOMIC DNA]</scope>
    <source>
        <strain evidence="2 3">BTF92-0548A/99-0131</strain>
    </source>
</reference>
<sequence length="83" mass="8982">MFEPSALGKDPSPPGDVYFSSPLPPSFPPIPDLTCYSHAILFPPPPILIQGAIARQPPSPHNASPKQDLQRQKNPLQPDGFTL</sequence>
<evidence type="ECO:0000256" key="1">
    <source>
        <dbReference type="SAM" id="MobiDB-lite"/>
    </source>
</evidence>
<dbReference type="EMBL" id="CP016908">
    <property type="protein sequence ID" value="APS00357.1"/>
    <property type="molecule type" value="Genomic_DNA"/>
</dbReference>
<organism evidence="2 3">
    <name type="scientific">Pajaroellobacter abortibovis</name>
    <dbReference type="NCBI Taxonomy" id="1882918"/>
    <lineage>
        <taxon>Bacteria</taxon>
        <taxon>Pseudomonadati</taxon>
        <taxon>Myxococcota</taxon>
        <taxon>Polyangia</taxon>
        <taxon>Polyangiales</taxon>
        <taxon>Polyangiaceae</taxon>
    </lineage>
</organism>
<feature type="region of interest" description="Disordered" evidence="1">
    <location>
        <begin position="1"/>
        <end position="20"/>
    </location>
</feature>
<dbReference type="KEGG" id="pabo:BCY86_06450"/>
<gene>
    <name evidence="2" type="ORF">BCY86_06450</name>
</gene>
<proteinExistence type="predicted"/>
<dbReference type="Proteomes" id="UP000185544">
    <property type="component" value="Chromosome"/>
</dbReference>
<evidence type="ECO:0000313" key="2">
    <source>
        <dbReference type="EMBL" id="APS00357.1"/>
    </source>
</evidence>
<dbReference type="AlphaFoldDB" id="A0A1L6MY27"/>
<evidence type="ECO:0000313" key="3">
    <source>
        <dbReference type="Proteomes" id="UP000185544"/>
    </source>
</evidence>
<feature type="region of interest" description="Disordered" evidence="1">
    <location>
        <begin position="51"/>
        <end position="83"/>
    </location>
</feature>
<keyword evidence="3" id="KW-1185">Reference proteome</keyword>